<name>A0A4E0R9X8_FASHE</name>
<evidence type="ECO:0000313" key="2">
    <source>
        <dbReference type="Proteomes" id="UP000230066"/>
    </source>
</evidence>
<reference evidence="1" key="1">
    <citation type="submission" date="2019-03" db="EMBL/GenBank/DDBJ databases">
        <title>Improved annotation for the trematode Fasciola hepatica.</title>
        <authorList>
            <person name="Choi Y.-J."/>
            <person name="Martin J."/>
            <person name="Mitreva M."/>
        </authorList>
    </citation>
    <scope>NUCLEOTIDE SEQUENCE [LARGE SCALE GENOMIC DNA]</scope>
</reference>
<dbReference type="EMBL" id="JXXN02008247">
    <property type="protein sequence ID" value="THD18858.1"/>
    <property type="molecule type" value="Genomic_DNA"/>
</dbReference>
<dbReference type="Proteomes" id="UP000230066">
    <property type="component" value="Unassembled WGS sequence"/>
</dbReference>
<gene>
    <name evidence="1" type="ORF">D915_010526</name>
</gene>
<protein>
    <submittedName>
        <fullName evidence="1">Uncharacterized protein</fullName>
    </submittedName>
</protein>
<sequence length="126" mass="14239">MLAIYPFQLELRSKAKIRVFESFPTAFDNADDYEIEHLTEWNLNVSYLIVDEMHHKHAQLVRDAFWGTADFTLSKFNDLAEGDAKTTTGGAGDRDKFTGSLASLNVIERRPSLALWHSSSTSKPFA</sequence>
<dbReference type="AlphaFoldDB" id="A0A4E0R9X8"/>
<organism evidence="1 2">
    <name type="scientific">Fasciola hepatica</name>
    <name type="common">Liver fluke</name>
    <dbReference type="NCBI Taxonomy" id="6192"/>
    <lineage>
        <taxon>Eukaryota</taxon>
        <taxon>Metazoa</taxon>
        <taxon>Spiralia</taxon>
        <taxon>Lophotrochozoa</taxon>
        <taxon>Platyhelminthes</taxon>
        <taxon>Trematoda</taxon>
        <taxon>Digenea</taxon>
        <taxon>Plagiorchiida</taxon>
        <taxon>Echinostomata</taxon>
        <taxon>Echinostomatoidea</taxon>
        <taxon>Fasciolidae</taxon>
        <taxon>Fasciola</taxon>
    </lineage>
</organism>
<keyword evidence="2" id="KW-1185">Reference proteome</keyword>
<comment type="caution">
    <text evidence="1">The sequence shown here is derived from an EMBL/GenBank/DDBJ whole genome shotgun (WGS) entry which is preliminary data.</text>
</comment>
<evidence type="ECO:0000313" key="1">
    <source>
        <dbReference type="EMBL" id="THD18858.1"/>
    </source>
</evidence>
<proteinExistence type="predicted"/>
<accession>A0A4E0R9X8</accession>